<reference evidence="2 3" key="1">
    <citation type="journal article" date="2016" name="Mol. Biol. Evol.">
        <title>Comparative Genomics of Early-Diverging Mushroom-Forming Fungi Provides Insights into the Origins of Lignocellulose Decay Capabilities.</title>
        <authorList>
            <person name="Nagy L.G."/>
            <person name="Riley R."/>
            <person name="Tritt A."/>
            <person name="Adam C."/>
            <person name="Daum C."/>
            <person name="Floudas D."/>
            <person name="Sun H."/>
            <person name="Yadav J.S."/>
            <person name="Pangilinan J."/>
            <person name="Larsson K.H."/>
            <person name="Matsuura K."/>
            <person name="Barry K."/>
            <person name="Labutti K."/>
            <person name="Kuo R."/>
            <person name="Ohm R.A."/>
            <person name="Bhattacharya S.S."/>
            <person name="Shirouzu T."/>
            <person name="Yoshinaga Y."/>
            <person name="Martin F.M."/>
            <person name="Grigoriev I.V."/>
            <person name="Hibbett D.S."/>
        </authorList>
    </citation>
    <scope>NUCLEOTIDE SEQUENCE [LARGE SCALE GENOMIC DNA]</scope>
    <source>
        <strain evidence="2 3">HHB12029</strain>
    </source>
</reference>
<evidence type="ECO:0000313" key="3">
    <source>
        <dbReference type="Proteomes" id="UP000077266"/>
    </source>
</evidence>
<sequence>MSSGVRVRVTDERSTDADPECQRIHRVYHARYNALFNARGFELATELMRLSKREADSVLGALTSSKSRCNHPFTPAQTSPRTTTPQSHANAP</sequence>
<name>A0A165C0Q6_EXIGL</name>
<accession>A0A165C0Q6</accession>
<evidence type="ECO:0000313" key="2">
    <source>
        <dbReference type="EMBL" id="KZV81600.1"/>
    </source>
</evidence>
<feature type="compositionally biased region" description="Polar residues" evidence="1">
    <location>
        <begin position="75"/>
        <end position="92"/>
    </location>
</feature>
<dbReference type="EMBL" id="KV426380">
    <property type="protein sequence ID" value="KZV81600.1"/>
    <property type="molecule type" value="Genomic_DNA"/>
</dbReference>
<feature type="region of interest" description="Disordered" evidence="1">
    <location>
        <begin position="63"/>
        <end position="92"/>
    </location>
</feature>
<dbReference type="Proteomes" id="UP000077266">
    <property type="component" value="Unassembled WGS sequence"/>
</dbReference>
<dbReference type="AlphaFoldDB" id="A0A165C0Q6"/>
<protein>
    <submittedName>
        <fullName evidence="2">Uncharacterized protein</fullName>
    </submittedName>
</protein>
<gene>
    <name evidence="2" type="ORF">EXIGLDRAFT_730852</name>
</gene>
<dbReference type="InParanoid" id="A0A165C0Q6"/>
<evidence type="ECO:0000256" key="1">
    <source>
        <dbReference type="SAM" id="MobiDB-lite"/>
    </source>
</evidence>
<proteinExistence type="predicted"/>
<organism evidence="2 3">
    <name type="scientific">Exidia glandulosa HHB12029</name>
    <dbReference type="NCBI Taxonomy" id="1314781"/>
    <lineage>
        <taxon>Eukaryota</taxon>
        <taxon>Fungi</taxon>
        <taxon>Dikarya</taxon>
        <taxon>Basidiomycota</taxon>
        <taxon>Agaricomycotina</taxon>
        <taxon>Agaricomycetes</taxon>
        <taxon>Auriculariales</taxon>
        <taxon>Exidiaceae</taxon>
        <taxon>Exidia</taxon>
    </lineage>
</organism>
<keyword evidence="3" id="KW-1185">Reference proteome</keyword>